<evidence type="ECO:0008006" key="2">
    <source>
        <dbReference type="Google" id="ProtNLM"/>
    </source>
</evidence>
<reference evidence="1" key="1">
    <citation type="submission" date="2018-05" db="EMBL/GenBank/DDBJ databases">
        <authorList>
            <person name="Lanie J.A."/>
            <person name="Ng W.-L."/>
            <person name="Kazmierczak K.M."/>
            <person name="Andrzejewski T.M."/>
            <person name="Davidsen T.M."/>
            <person name="Wayne K.J."/>
            <person name="Tettelin H."/>
            <person name="Glass J.I."/>
            <person name="Rusch D."/>
            <person name="Podicherti R."/>
            <person name="Tsui H.-C.T."/>
            <person name="Winkler M.E."/>
        </authorList>
    </citation>
    <scope>NUCLEOTIDE SEQUENCE</scope>
</reference>
<organism evidence="1">
    <name type="scientific">marine metagenome</name>
    <dbReference type="NCBI Taxonomy" id="408172"/>
    <lineage>
        <taxon>unclassified sequences</taxon>
        <taxon>metagenomes</taxon>
        <taxon>ecological metagenomes</taxon>
    </lineage>
</organism>
<name>A0A381XT64_9ZZZZ</name>
<protein>
    <recommendedName>
        <fullName evidence="2">Lipoprotein</fullName>
    </recommendedName>
</protein>
<accession>A0A381XT64</accession>
<sequence length="42" mass="4662">MDRTSCKWIIFLAIFIGITACGYKGPPLPPKDEPPTQKAIQD</sequence>
<dbReference type="EMBL" id="UINC01016134">
    <property type="protein sequence ID" value="SVA67413.1"/>
    <property type="molecule type" value="Genomic_DNA"/>
</dbReference>
<gene>
    <name evidence="1" type="ORF">METZ01_LOCUS120267</name>
</gene>
<evidence type="ECO:0000313" key="1">
    <source>
        <dbReference type="EMBL" id="SVA67413.1"/>
    </source>
</evidence>
<dbReference type="PROSITE" id="PS51257">
    <property type="entry name" value="PROKAR_LIPOPROTEIN"/>
    <property type="match status" value="1"/>
</dbReference>
<dbReference type="AlphaFoldDB" id="A0A381XT64"/>
<proteinExistence type="predicted"/>